<comment type="caution">
    <text evidence="1">The sequence shown here is derived from an EMBL/GenBank/DDBJ whole genome shotgun (WGS) entry which is preliminary data.</text>
</comment>
<keyword evidence="1" id="KW-0808">Transferase</keyword>
<protein>
    <submittedName>
        <fullName evidence="1">Glycylpeptide N-tetradecanoyltransferase</fullName>
    </submittedName>
</protein>
<dbReference type="GO" id="GO:0016740">
    <property type="term" value="F:transferase activity"/>
    <property type="evidence" value="ECO:0007669"/>
    <property type="project" value="UniProtKB-KW"/>
</dbReference>
<sequence>MAKLCDLPTELLLHIASYLDTIGPGKHTAGEIDWDTAAHDIKLNRAKKAAIKLTSLLCLLDEKPQICDCIKQIFSDPLELAKYDDLLRFKLEKTDGLRRSTLEKTNNLPMTKRASTVRSGEHLVFMTVDLLCRLRQVTHVTLSVGGGIFRQFSLLLNPKYRGLPSGMHLHPSAIWGTEPRAKGWSGCVTGVNGTASSPALRNRPPWASRNILPNLSSFTIEHSKEADNDDSCLDNLDLRTLHEMSLKSKEFALQEIDLSLEIYPNLDYSWNHVTSLRLKDTFSSRRCLVELLSHMPNLTKLTFLGRKMRMIQNRPFPMNPIDVLEVIKETRISLTTACLDCAYTCWASPSFNMYKQFQKLENIWLNARSSAYAGLNKEAIMMLPQSLKKIHLTGDVEALHVSLRLLANRYKEGTLPKLREIAVGCWCDDCVETRRAFRLAGVESVKRGVSTPNNWLLT</sequence>
<accession>A0A8H3ZK20</accession>
<gene>
    <name evidence="1" type="ORF">GQ607_016359</name>
</gene>
<evidence type="ECO:0000313" key="2">
    <source>
        <dbReference type="Proteomes" id="UP000434172"/>
    </source>
</evidence>
<dbReference type="Proteomes" id="UP000434172">
    <property type="component" value="Unassembled WGS sequence"/>
</dbReference>
<name>A0A8H3ZK20_9PEZI</name>
<dbReference type="OrthoDB" id="4803187at2759"/>
<organism evidence="1 2">
    <name type="scientific">Colletotrichum asianum</name>
    <dbReference type="NCBI Taxonomy" id="702518"/>
    <lineage>
        <taxon>Eukaryota</taxon>
        <taxon>Fungi</taxon>
        <taxon>Dikarya</taxon>
        <taxon>Ascomycota</taxon>
        <taxon>Pezizomycotina</taxon>
        <taxon>Sordariomycetes</taxon>
        <taxon>Hypocreomycetidae</taxon>
        <taxon>Glomerellales</taxon>
        <taxon>Glomerellaceae</taxon>
        <taxon>Colletotrichum</taxon>
        <taxon>Colletotrichum gloeosporioides species complex</taxon>
    </lineage>
</organism>
<proteinExistence type="predicted"/>
<dbReference type="EMBL" id="WOWK01000159">
    <property type="protein sequence ID" value="KAF0316436.1"/>
    <property type="molecule type" value="Genomic_DNA"/>
</dbReference>
<keyword evidence="2" id="KW-1185">Reference proteome</keyword>
<dbReference type="AlphaFoldDB" id="A0A8H3ZK20"/>
<reference evidence="1 2" key="1">
    <citation type="submission" date="2019-12" db="EMBL/GenBank/DDBJ databases">
        <title>A genome sequence resource for the geographically widespread anthracnose pathogen Colletotrichum asianum.</title>
        <authorList>
            <person name="Meng Y."/>
        </authorList>
    </citation>
    <scope>NUCLEOTIDE SEQUENCE [LARGE SCALE GENOMIC DNA]</scope>
    <source>
        <strain evidence="1 2">ICMP 18580</strain>
    </source>
</reference>
<evidence type="ECO:0000313" key="1">
    <source>
        <dbReference type="EMBL" id="KAF0316436.1"/>
    </source>
</evidence>